<dbReference type="Gene3D" id="3.30.1370.10">
    <property type="entry name" value="K Homology domain, type 1"/>
    <property type="match status" value="1"/>
</dbReference>
<evidence type="ECO:0000256" key="3">
    <source>
        <dbReference type="ARBA" id="ARBA00022490"/>
    </source>
</evidence>
<comment type="catalytic activity">
    <reaction evidence="9">
        <text>RNA(n+1) + phosphate = RNA(n) + a ribonucleoside 5'-diphosphate</text>
        <dbReference type="Rhea" id="RHEA:22096"/>
        <dbReference type="Rhea" id="RHEA-COMP:14527"/>
        <dbReference type="Rhea" id="RHEA-COMP:17342"/>
        <dbReference type="ChEBI" id="CHEBI:43474"/>
        <dbReference type="ChEBI" id="CHEBI:57930"/>
        <dbReference type="ChEBI" id="CHEBI:140395"/>
        <dbReference type="EC" id="2.7.7.8"/>
    </reaction>
</comment>
<evidence type="ECO:0000256" key="1">
    <source>
        <dbReference type="ARBA" id="ARBA00004496"/>
    </source>
</evidence>
<dbReference type="GO" id="GO:0004654">
    <property type="term" value="F:polyribonucleotide nucleotidyltransferase activity"/>
    <property type="evidence" value="ECO:0007669"/>
    <property type="project" value="UniProtKB-UniRule"/>
</dbReference>
<dbReference type="SMART" id="SM00316">
    <property type="entry name" value="S1"/>
    <property type="match status" value="1"/>
</dbReference>
<keyword evidence="8 9" id="KW-0694">RNA-binding</keyword>
<comment type="subunit">
    <text evidence="9">Component of the RNA degradosome, which is a multiprotein complex involved in RNA processing and mRNA degradation.</text>
</comment>
<dbReference type="Gene3D" id="2.40.50.140">
    <property type="entry name" value="Nucleic acid-binding proteins"/>
    <property type="match status" value="1"/>
</dbReference>
<dbReference type="PANTHER" id="PTHR11252">
    <property type="entry name" value="POLYRIBONUCLEOTIDE NUCLEOTIDYLTRANSFERASE"/>
    <property type="match status" value="1"/>
</dbReference>
<dbReference type="Pfam" id="PF00575">
    <property type="entry name" value="S1"/>
    <property type="match status" value="1"/>
</dbReference>
<dbReference type="Pfam" id="PF00013">
    <property type="entry name" value="KH_1"/>
    <property type="match status" value="1"/>
</dbReference>
<keyword evidence="3 9" id="KW-0963">Cytoplasm</keyword>
<dbReference type="SMART" id="SM00322">
    <property type="entry name" value="KH"/>
    <property type="match status" value="1"/>
</dbReference>
<proteinExistence type="inferred from homology"/>
<dbReference type="AlphaFoldDB" id="A0A5B7YDU2"/>
<dbReference type="CDD" id="cd11363">
    <property type="entry name" value="RNase_PH_PNPase_1"/>
    <property type="match status" value="1"/>
</dbReference>
<protein>
    <recommendedName>
        <fullName evidence="9">Polyribonucleotide nucleotidyltransferase</fullName>
        <ecNumber evidence="9">2.7.7.8</ecNumber>
    </recommendedName>
    <alternativeName>
        <fullName evidence="9">Polynucleotide phosphorylase</fullName>
        <shortName evidence="9">PNPase</shortName>
    </alternativeName>
</protein>
<evidence type="ECO:0000313" key="11">
    <source>
        <dbReference type="EMBL" id="QCZ93610.1"/>
    </source>
</evidence>
<dbReference type="SUPFAM" id="SSF54211">
    <property type="entry name" value="Ribosomal protein S5 domain 2-like"/>
    <property type="match status" value="2"/>
</dbReference>
<dbReference type="Pfam" id="PF01138">
    <property type="entry name" value="RNase_PH"/>
    <property type="match status" value="2"/>
</dbReference>
<dbReference type="GO" id="GO:0005829">
    <property type="term" value="C:cytosol"/>
    <property type="evidence" value="ECO:0007669"/>
    <property type="project" value="TreeGrafter"/>
</dbReference>
<dbReference type="PIRSF" id="PIRSF005499">
    <property type="entry name" value="PNPase"/>
    <property type="match status" value="1"/>
</dbReference>
<dbReference type="KEGG" id="salk:FBQ74_08945"/>
<dbReference type="InterPro" id="IPR004087">
    <property type="entry name" value="KH_dom"/>
</dbReference>
<dbReference type="FunFam" id="3.30.230.70:FF:000001">
    <property type="entry name" value="Polyribonucleotide nucleotidyltransferase"/>
    <property type="match status" value="1"/>
</dbReference>
<sequence length="705" mass="76966">MTPITKSFQYGQHTVTLETGVIARQATASVMASMDDTSVLVTVVGKKEAKADQDFFPLTVNYQEKAYAAGKIPGGFFKREGRPSEGETLIARLIDRPIRPLFPEGFKNEVQVVVTVMSANPEIPTDVISMIGTSAALAISGIPFNGPIGAARVGYTNGEYILNTRASEQEESELDLVVAGTQSAVLMVESEANMLSEDVMLGAVMFGHEQLQTVVDSVNAFASEVGSESWNWQPAQENTSLKEKVKAAAHDGMVQAYQISDKLERKDAVNAVTEKALADIIAQDEEQDQKEVLNLLHDLESDVVRSRILAGEPRIDGRDPAMIRALDVATGVLPRTHGSALFTRGETQALVAATLGTERDAQMIDELQGKRDSRFMLHYNFPPYCVGETGMMGSPKRREIGHGRLAKRGIQAVMPSEEDFPYVVRVVSEITESNGSSSMASVCGTSLALMDAGVPIKSSVAGIAMGLVKSDENFVVLSDILGDEDHLGDMDFKVAGTTDGITALQMDIKIEGITKEIMQIALKQAKEARLHILKVMDEAISGHRDELSEFAPRIYTMKIDQDKIRDVIGKGGAMIRQITEESDTNIEIEDDGTIKIFATERAKADIAISKIEQVTAEIEVGKTYHGKITRIVDFGAFVEVLPGKEGLVHISQIAHERVNKVTDYLSEGQMVDVKVMEIDRQNRVRLSIKELLEKPAPKEQNDQGE</sequence>
<dbReference type="GO" id="GO:0006402">
    <property type="term" value="P:mRNA catabolic process"/>
    <property type="evidence" value="ECO:0007669"/>
    <property type="project" value="UniProtKB-UniRule"/>
</dbReference>
<dbReference type="InterPro" id="IPR001247">
    <property type="entry name" value="ExoRNase_PH_dom1"/>
</dbReference>
<feature type="binding site" evidence="9">
    <location>
        <position position="485"/>
    </location>
    <ligand>
        <name>Mg(2+)</name>
        <dbReference type="ChEBI" id="CHEBI:18420"/>
    </ligand>
</feature>
<dbReference type="PANTHER" id="PTHR11252:SF0">
    <property type="entry name" value="POLYRIBONUCLEOTIDE NUCLEOTIDYLTRANSFERASE 1, MITOCHONDRIAL"/>
    <property type="match status" value="1"/>
</dbReference>
<dbReference type="CDD" id="cd04472">
    <property type="entry name" value="S1_PNPase"/>
    <property type="match status" value="1"/>
</dbReference>
<evidence type="ECO:0000256" key="6">
    <source>
        <dbReference type="ARBA" id="ARBA00022723"/>
    </source>
</evidence>
<evidence type="ECO:0000259" key="10">
    <source>
        <dbReference type="PROSITE" id="PS50126"/>
    </source>
</evidence>
<dbReference type="GO" id="GO:0003723">
    <property type="term" value="F:RNA binding"/>
    <property type="evidence" value="ECO:0007669"/>
    <property type="project" value="UniProtKB-UniRule"/>
</dbReference>
<dbReference type="InterPro" id="IPR004088">
    <property type="entry name" value="KH_dom_type_1"/>
</dbReference>
<dbReference type="GO" id="GO:0006396">
    <property type="term" value="P:RNA processing"/>
    <property type="evidence" value="ECO:0007669"/>
    <property type="project" value="InterPro"/>
</dbReference>
<gene>
    <name evidence="9 11" type="primary">pnp</name>
    <name evidence="11" type="ORF">FBQ74_08945</name>
</gene>
<dbReference type="Proteomes" id="UP000304912">
    <property type="component" value="Chromosome"/>
</dbReference>
<dbReference type="Pfam" id="PF03725">
    <property type="entry name" value="RNase_PH_C"/>
    <property type="match status" value="1"/>
</dbReference>
<dbReference type="OrthoDB" id="9804305at2"/>
<dbReference type="NCBIfam" id="TIGR03591">
    <property type="entry name" value="polynuc_phos"/>
    <property type="match status" value="1"/>
</dbReference>
<dbReference type="SUPFAM" id="SSF55666">
    <property type="entry name" value="Ribonuclease PH domain 2-like"/>
    <property type="match status" value="2"/>
</dbReference>
<keyword evidence="6 9" id="KW-0479">Metal-binding</keyword>
<dbReference type="InterPro" id="IPR012340">
    <property type="entry name" value="NA-bd_OB-fold"/>
</dbReference>
<dbReference type="CDD" id="cd11364">
    <property type="entry name" value="RNase_PH_PNPase_2"/>
    <property type="match status" value="1"/>
</dbReference>
<keyword evidence="7 9" id="KW-0460">Magnesium</keyword>
<evidence type="ECO:0000256" key="8">
    <source>
        <dbReference type="ARBA" id="ARBA00022884"/>
    </source>
</evidence>
<comment type="similarity">
    <text evidence="2 9">Belongs to the polyribonucleotide nucleotidyltransferase family.</text>
</comment>
<dbReference type="InterPro" id="IPR027408">
    <property type="entry name" value="PNPase/RNase_PH_dom_sf"/>
</dbReference>
<dbReference type="SUPFAM" id="SSF54791">
    <property type="entry name" value="Eukaryotic type KH-domain (KH-domain type I)"/>
    <property type="match status" value="1"/>
</dbReference>
<keyword evidence="12" id="KW-1185">Reference proteome</keyword>
<evidence type="ECO:0000256" key="9">
    <source>
        <dbReference type="HAMAP-Rule" id="MF_01595"/>
    </source>
</evidence>
<dbReference type="InterPro" id="IPR015847">
    <property type="entry name" value="ExoRNase_PH_dom2"/>
</dbReference>
<comment type="cofactor">
    <cofactor evidence="9">
        <name>Mg(2+)</name>
        <dbReference type="ChEBI" id="CHEBI:18420"/>
    </cofactor>
</comment>
<dbReference type="Pfam" id="PF03726">
    <property type="entry name" value="PNPase"/>
    <property type="match status" value="1"/>
</dbReference>
<evidence type="ECO:0000256" key="7">
    <source>
        <dbReference type="ARBA" id="ARBA00022842"/>
    </source>
</evidence>
<dbReference type="InterPro" id="IPR015848">
    <property type="entry name" value="PNPase_PH_RNA-bd_bac/org-type"/>
</dbReference>
<dbReference type="EMBL" id="CP039852">
    <property type="protein sequence ID" value="QCZ93610.1"/>
    <property type="molecule type" value="Genomic_DNA"/>
</dbReference>
<dbReference type="InterPro" id="IPR020568">
    <property type="entry name" value="Ribosomal_Su5_D2-typ_SF"/>
</dbReference>
<dbReference type="InterPro" id="IPR003029">
    <property type="entry name" value="S1_domain"/>
</dbReference>
<dbReference type="GO" id="GO:0000287">
    <property type="term" value="F:magnesium ion binding"/>
    <property type="evidence" value="ECO:0007669"/>
    <property type="project" value="UniProtKB-UniRule"/>
</dbReference>
<dbReference type="InterPro" id="IPR012162">
    <property type="entry name" value="PNPase"/>
</dbReference>
<dbReference type="InterPro" id="IPR036456">
    <property type="entry name" value="PNPase_PH_RNA-bd_sf"/>
</dbReference>
<dbReference type="FunFam" id="2.40.50.140:FF:000023">
    <property type="entry name" value="Polyribonucleotide nucleotidyltransferase"/>
    <property type="match status" value="1"/>
</dbReference>
<dbReference type="FunFam" id="3.30.1370.10:FF:000001">
    <property type="entry name" value="Polyribonucleotide nucleotidyltransferase"/>
    <property type="match status" value="1"/>
</dbReference>
<dbReference type="SUPFAM" id="SSF50249">
    <property type="entry name" value="Nucleic acid-binding proteins"/>
    <property type="match status" value="1"/>
</dbReference>
<dbReference type="EC" id="2.7.7.8" evidence="9"/>
<dbReference type="NCBIfam" id="NF008805">
    <property type="entry name" value="PRK11824.1"/>
    <property type="match status" value="1"/>
</dbReference>
<evidence type="ECO:0000256" key="4">
    <source>
        <dbReference type="ARBA" id="ARBA00022679"/>
    </source>
</evidence>
<comment type="function">
    <text evidence="9">Involved in mRNA degradation. Catalyzes the phosphorolysis of single-stranded polyribonucleotides processively in the 3'- to 5'-direction.</text>
</comment>
<feature type="domain" description="S1 motif" evidence="10">
    <location>
        <begin position="621"/>
        <end position="689"/>
    </location>
</feature>
<dbReference type="PROSITE" id="PS50126">
    <property type="entry name" value="S1"/>
    <property type="match status" value="1"/>
</dbReference>
<dbReference type="RefSeq" id="WP_139756354.1">
    <property type="nucleotide sequence ID" value="NZ_CP039852.1"/>
</dbReference>
<reference evidence="11 12" key="1">
    <citation type="submission" date="2019-04" db="EMBL/GenBank/DDBJ databases">
        <title>Salinimonas iocasae sp. nov., a halophilic bacterium isolated from the outer tube casing of tubeworms in Okinawa Trough.</title>
        <authorList>
            <person name="Zhang H."/>
            <person name="Wang H."/>
            <person name="Li C."/>
        </authorList>
    </citation>
    <scope>NUCLEOTIDE SEQUENCE [LARGE SCALE GENOMIC DNA]</scope>
    <source>
        <strain evidence="11 12">KX18D6</strain>
    </source>
</reference>
<dbReference type="FunFam" id="3.30.230.70:FF:000002">
    <property type="entry name" value="Polyribonucleotide nucleotidyltransferase"/>
    <property type="match status" value="1"/>
</dbReference>
<dbReference type="SUPFAM" id="SSF46915">
    <property type="entry name" value="Polynucleotide phosphorylase/guanosine pentaphosphate synthase (PNPase/GPSI), domain 3"/>
    <property type="match status" value="1"/>
</dbReference>
<dbReference type="PROSITE" id="PS50084">
    <property type="entry name" value="KH_TYPE_1"/>
    <property type="match status" value="1"/>
</dbReference>
<evidence type="ECO:0000256" key="5">
    <source>
        <dbReference type="ARBA" id="ARBA00022695"/>
    </source>
</evidence>
<dbReference type="CDD" id="cd02393">
    <property type="entry name" value="KH-I_PNPase"/>
    <property type="match status" value="1"/>
</dbReference>
<dbReference type="InterPro" id="IPR036612">
    <property type="entry name" value="KH_dom_type_1_sf"/>
</dbReference>
<comment type="subcellular location">
    <subcellularLocation>
        <location evidence="1 9">Cytoplasm</location>
    </subcellularLocation>
</comment>
<dbReference type="InterPro" id="IPR036345">
    <property type="entry name" value="ExoRNase_PH_dom2_sf"/>
</dbReference>
<feature type="binding site" evidence="9">
    <location>
        <position position="491"/>
    </location>
    <ligand>
        <name>Mg(2+)</name>
        <dbReference type="ChEBI" id="CHEBI:18420"/>
    </ligand>
</feature>
<accession>A0A5B7YDU2</accession>
<dbReference type="HAMAP" id="MF_01595">
    <property type="entry name" value="PNPase"/>
    <property type="match status" value="1"/>
</dbReference>
<evidence type="ECO:0000256" key="2">
    <source>
        <dbReference type="ARBA" id="ARBA00007404"/>
    </source>
</evidence>
<dbReference type="GO" id="GO:0000175">
    <property type="term" value="F:3'-5'-RNA exonuclease activity"/>
    <property type="evidence" value="ECO:0007669"/>
    <property type="project" value="TreeGrafter"/>
</dbReference>
<keyword evidence="4 9" id="KW-0808">Transferase</keyword>
<keyword evidence="5 9" id="KW-0548">Nucleotidyltransferase</keyword>
<evidence type="ECO:0000313" key="12">
    <source>
        <dbReference type="Proteomes" id="UP000304912"/>
    </source>
</evidence>
<name>A0A5B7YDU2_9ALTE</name>
<organism evidence="11 12">
    <name type="scientific">Salinimonas iocasae</name>
    <dbReference type="NCBI Taxonomy" id="2572577"/>
    <lineage>
        <taxon>Bacteria</taxon>
        <taxon>Pseudomonadati</taxon>
        <taxon>Pseudomonadota</taxon>
        <taxon>Gammaproteobacteria</taxon>
        <taxon>Alteromonadales</taxon>
        <taxon>Alteromonadaceae</taxon>
        <taxon>Alteromonas/Salinimonas group</taxon>
        <taxon>Salinimonas</taxon>
    </lineage>
</organism>
<dbReference type="Gene3D" id="3.30.230.70">
    <property type="entry name" value="GHMP Kinase, N-terminal domain"/>
    <property type="match status" value="2"/>
</dbReference>